<evidence type="ECO:0000313" key="1">
    <source>
        <dbReference type="EMBL" id="ASX25873.1"/>
    </source>
</evidence>
<sequence>MAGVGASLDLRGIERLNHLLDRLGGIDPQQVLSVLGNLVEKQTVDRLIDEKESPDGDAWPQWSQGYAKSRHRHQNLLQSSGDLIDSIQSVFGFGRTETGTNLIYAARHQFGDTKRGIPQREFLGISADNLVELQNALEDWAEQWMMGVT</sequence>
<name>A0A249DWE4_9ENTR</name>
<reference evidence="1 2" key="2">
    <citation type="submission" date="2017-09" db="EMBL/GenBank/DDBJ databases">
        <title>The genome of whitefly Bemisia tabaci, a global crop pest, provides novel insights into virus transmission, host adaptation and insecticide resistance.</title>
        <authorList>
            <person name="Kaur N."/>
            <person name="Kliot A."/>
            <person name="Pinheiro P.V."/>
            <person name="Luan J."/>
            <person name="Zheng Y."/>
            <person name="Liu W."/>
            <person name="Sun H."/>
            <person name="Yang X."/>
            <person name="Xu Y."/>
            <person name="Luo Y."/>
            <person name="Kruse A."/>
            <person name="Fisher T.W."/>
            <person name="Nelson D.R."/>
            <person name="Elimelech M."/>
            <person name="MacCoss M."/>
            <person name="Johnson R."/>
            <person name="Cohen E."/>
            <person name="Hunter W.B."/>
            <person name="Brown J.K."/>
            <person name="Jander G."/>
            <person name="Cilia M."/>
            <person name="Douglas A.E."/>
            <person name="Ghanim M."/>
            <person name="Simmons A.M."/>
            <person name="Wintermantel W.M."/>
            <person name="Ling K.-S."/>
            <person name="Fei Z."/>
        </authorList>
    </citation>
    <scope>NUCLEOTIDE SEQUENCE [LARGE SCALE GENOMIC DNA]</scope>
    <source>
        <strain evidence="1 2">MEAM1</strain>
    </source>
</reference>
<proteinExistence type="predicted"/>
<dbReference type="AlphaFoldDB" id="A0A249DWE4"/>
<dbReference type="NCBIfam" id="TIGR01635">
    <property type="entry name" value="tail_comp_S"/>
    <property type="match status" value="1"/>
</dbReference>
<accession>A0A249DWE4</accession>
<evidence type="ECO:0000313" key="2">
    <source>
        <dbReference type="Proteomes" id="UP000216438"/>
    </source>
</evidence>
<gene>
    <name evidence="1" type="ORF">BA171_01630</name>
</gene>
<dbReference type="EMBL" id="CP016303">
    <property type="protein sequence ID" value="ASX25873.1"/>
    <property type="molecule type" value="Genomic_DNA"/>
</dbReference>
<dbReference type="InterPro" id="IPR006522">
    <property type="entry name" value="Phage_virion_morphogenesis"/>
</dbReference>
<reference evidence="2" key="1">
    <citation type="submission" date="2016-06" db="EMBL/GenBank/DDBJ databases">
        <authorList>
            <person name="Chen W."/>
            <person name="Hasegawa D.K."/>
        </authorList>
    </citation>
    <scope>NUCLEOTIDE SEQUENCE [LARGE SCALE GENOMIC DNA]</scope>
    <source>
        <strain evidence="2">MEAM1</strain>
    </source>
</reference>
<protein>
    <submittedName>
        <fullName evidence="1">Phage virion morphogenesis protein</fullName>
    </submittedName>
</protein>
<dbReference type="OrthoDB" id="2081253at2"/>
<organism evidence="1 2">
    <name type="scientific">Candidatus Hamiltonella defensa</name>
    <name type="common">Bemisia tabaci</name>
    <dbReference type="NCBI Taxonomy" id="672795"/>
    <lineage>
        <taxon>Bacteria</taxon>
        <taxon>Pseudomonadati</taxon>
        <taxon>Pseudomonadota</taxon>
        <taxon>Gammaproteobacteria</taxon>
        <taxon>Enterobacterales</taxon>
        <taxon>Enterobacteriaceae</taxon>
        <taxon>aphid secondary symbionts</taxon>
        <taxon>Candidatus Williamhamiltonella</taxon>
    </lineage>
</organism>
<dbReference type="Pfam" id="PF05069">
    <property type="entry name" value="Phage_tail_S"/>
    <property type="match status" value="1"/>
</dbReference>
<dbReference type="Proteomes" id="UP000216438">
    <property type="component" value="Chromosome"/>
</dbReference>
<dbReference type="RefSeq" id="WP_046493304.1">
    <property type="nucleotide sequence ID" value="NZ_CP016303.1"/>
</dbReference>